<organism evidence="1 2">
    <name type="scientific">Angiostrongylus cantonensis</name>
    <name type="common">Rat lungworm</name>
    <dbReference type="NCBI Taxonomy" id="6313"/>
    <lineage>
        <taxon>Eukaryota</taxon>
        <taxon>Metazoa</taxon>
        <taxon>Ecdysozoa</taxon>
        <taxon>Nematoda</taxon>
        <taxon>Chromadorea</taxon>
        <taxon>Rhabditida</taxon>
        <taxon>Rhabditina</taxon>
        <taxon>Rhabditomorpha</taxon>
        <taxon>Strongyloidea</taxon>
        <taxon>Metastrongylidae</taxon>
        <taxon>Angiostrongylus</taxon>
    </lineage>
</organism>
<protein>
    <submittedName>
        <fullName evidence="2">C3H1-type domain-containing protein</fullName>
    </submittedName>
</protein>
<reference evidence="2" key="2">
    <citation type="submission" date="2016-04" db="UniProtKB">
        <authorList>
            <consortium name="WormBaseParasite"/>
        </authorList>
    </citation>
    <scope>IDENTIFICATION</scope>
</reference>
<dbReference type="Proteomes" id="UP000035642">
    <property type="component" value="Unassembled WGS sequence"/>
</dbReference>
<accession>A0A158P9S9</accession>
<evidence type="ECO:0000313" key="1">
    <source>
        <dbReference type="Proteomes" id="UP000035642"/>
    </source>
</evidence>
<dbReference type="WBParaSite" id="ACAC_0000860701-mRNA-1">
    <property type="protein sequence ID" value="ACAC_0000860701-mRNA-1"/>
    <property type="gene ID" value="ACAC_0000860701"/>
</dbReference>
<reference evidence="1" key="1">
    <citation type="submission" date="2012-09" db="EMBL/GenBank/DDBJ databases">
        <authorList>
            <person name="Martin A.A."/>
        </authorList>
    </citation>
    <scope>NUCLEOTIDE SEQUENCE</scope>
</reference>
<proteinExistence type="predicted"/>
<sequence length="201" mass="22544">MKFLLSSQFKYDSKLQMPIRPTAVNVPSILAVLSRPLSLLPPQPCHTVGGCLFDRSMCSYTHPVDIPITSRFNRLKVGSSNFIRARVLPGTSSKIQTDTYMDEPHTVLFDALEWRNGARLVGCCETVDRNQMCPFATPFEAGVLLWQSASFDCPAHTIKIRFICENFGTEEAECGIDNIRVHRLSDTFLLEPCQKNTLSSI</sequence>
<evidence type="ECO:0000313" key="2">
    <source>
        <dbReference type="WBParaSite" id="ACAC_0000860701-mRNA-1"/>
    </source>
</evidence>
<keyword evidence="1" id="KW-1185">Reference proteome</keyword>
<dbReference type="AlphaFoldDB" id="A0A158P9S9"/>
<name>A0A158P9S9_ANGCA</name>